<dbReference type="GO" id="GO:0030246">
    <property type="term" value="F:carbohydrate binding"/>
    <property type="evidence" value="ECO:0007669"/>
    <property type="project" value="UniProtKB-UniRule"/>
</dbReference>
<evidence type="ECO:0000259" key="3">
    <source>
        <dbReference type="PROSITE" id="PS51304"/>
    </source>
</evidence>
<dbReference type="SMART" id="SM00276">
    <property type="entry name" value="GLECT"/>
    <property type="match status" value="1"/>
</dbReference>
<dbReference type="CDD" id="cd00070">
    <property type="entry name" value="GLECT"/>
    <property type="match status" value="1"/>
</dbReference>
<evidence type="ECO:0000313" key="4">
    <source>
        <dbReference type="Ensembl" id="ENSECRP00000017178.1"/>
    </source>
</evidence>
<dbReference type="InterPro" id="IPR001079">
    <property type="entry name" value="Galectin_CRD"/>
</dbReference>
<sequence>MCMRFEATCPEGLCPGWSIIVKGEAPSTANKFEINLMCDRDDRIAFHFNPRFSESDIVCNSYVSNRWGQEERSNNFPFGAGEPFQVEIYSDNENFHVFIDDSKILKYKHRVEDLKTVTKVQVTHDINISSVEITKKPYY</sequence>
<dbReference type="Ensembl" id="ENSECRT00000017506.1">
    <property type="protein sequence ID" value="ENSECRP00000017178.1"/>
    <property type="gene ID" value="ENSECRG00000011439.1"/>
</dbReference>
<name>A0A8C4XAR4_ERPCA</name>
<dbReference type="AlphaFoldDB" id="A0A8C4XAR4"/>
<dbReference type="Gene3D" id="2.60.120.200">
    <property type="match status" value="1"/>
</dbReference>
<evidence type="ECO:0000313" key="5">
    <source>
        <dbReference type="Proteomes" id="UP000694620"/>
    </source>
</evidence>
<evidence type="ECO:0000256" key="2">
    <source>
        <dbReference type="RuleBase" id="RU102079"/>
    </source>
</evidence>
<dbReference type="GeneTree" id="ENSGT00940000162164"/>
<dbReference type="FunFam" id="2.60.120.200:FF:000021">
    <property type="entry name" value="Galectin"/>
    <property type="match status" value="1"/>
</dbReference>
<proteinExistence type="predicted"/>
<dbReference type="SMART" id="SM00908">
    <property type="entry name" value="Gal-bind_lectin"/>
    <property type="match status" value="1"/>
</dbReference>
<dbReference type="InterPro" id="IPR044156">
    <property type="entry name" value="Galectin-like"/>
</dbReference>
<keyword evidence="1 2" id="KW-0430">Lectin</keyword>
<accession>A0A8C4XAR4</accession>
<evidence type="ECO:0000256" key="1">
    <source>
        <dbReference type="ARBA" id="ARBA00022734"/>
    </source>
</evidence>
<organism evidence="4 5">
    <name type="scientific">Erpetoichthys calabaricus</name>
    <name type="common">Rope fish</name>
    <name type="synonym">Calamoichthys calabaricus</name>
    <dbReference type="NCBI Taxonomy" id="27687"/>
    <lineage>
        <taxon>Eukaryota</taxon>
        <taxon>Metazoa</taxon>
        <taxon>Chordata</taxon>
        <taxon>Craniata</taxon>
        <taxon>Vertebrata</taxon>
        <taxon>Euteleostomi</taxon>
        <taxon>Actinopterygii</taxon>
        <taxon>Polypteriformes</taxon>
        <taxon>Polypteridae</taxon>
        <taxon>Erpetoichthys</taxon>
    </lineage>
</organism>
<dbReference type="SUPFAM" id="SSF49899">
    <property type="entry name" value="Concanavalin A-like lectins/glucanases"/>
    <property type="match status" value="1"/>
</dbReference>
<reference evidence="4" key="3">
    <citation type="submission" date="2025-09" db="UniProtKB">
        <authorList>
            <consortium name="Ensembl"/>
        </authorList>
    </citation>
    <scope>IDENTIFICATION</scope>
</reference>
<reference evidence="4" key="2">
    <citation type="submission" date="2025-08" db="UniProtKB">
        <authorList>
            <consortium name="Ensembl"/>
        </authorList>
    </citation>
    <scope>IDENTIFICATION</scope>
</reference>
<dbReference type="InterPro" id="IPR013320">
    <property type="entry name" value="ConA-like_dom_sf"/>
</dbReference>
<dbReference type="PANTHER" id="PTHR11346">
    <property type="entry name" value="GALECTIN"/>
    <property type="match status" value="1"/>
</dbReference>
<dbReference type="PROSITE" id="PS51304">
    <property type="entry name" value="GALECTIN"/>
    <property type="match status" value="1"/>
</dbReference>
<dbReference type="PANTHER" id="PTHR11346:SF21">
    <property type="entry name" value="GRIFIN"/>
    <property type="match status" value="1"/>
</dbReference>
<protein>
    <recommendedName>
        <fullName evidence="2">Galectin</fullName>
    </recommendedName>
</protein>
<dbReference type="Pfam" id="PF00337">
    <property type="entry name" value="Gal-bind_lectin"/>
    <property type="match status" value="1"/>
</dbReference>
<reference evidence="4" key="1">
    <citation type="submission" date="2021-06" db="EMBL/GenBank/DDBJ databases">
        <authorList>
            <consortium name="Wellcome Sanger Institute Data Sharing"/>
        </authorList>
    </citation>
    <scope>NUCLEOTIDE SEQUENCE [LARGE SCALE GENOMIC DNA]</scope>
</reference>
<feature type="domain" description="Galectin" evidence="3">
    <location>
        <begin position="5"/>
        <end position="134"/>
    </location>
</feature>
<keyword evidence="5" id="KW-1185">Reference proteome</keyword>
<dbReference type="Proteomes" id="UP000694620">
    <property type="component" value="Chromosome 11"/>
</dbReference>